<reference evidence="3" key="1">
    <citation type="submission" date="2016-06" db="UniProtKB">
        <authorList>
            <consortium name="WormBaseParasite"/>
        </authorList>
    </citation>
    <scope>IDENTIFICATION</scope>
</reference>
<dbReference type="AlphaFoldDB" id="A0A183DMD3"/>
<keyword evidence="2" id="KW-1185">Reference proteome</keyword>
<evidence type="ECO:0000313" key="1">
    <source>
        <dbReference type="EMBL" id="VDK78725.1"/>
    </source>
</evidence>
<evidence type="ECO:0000313" key="2">
    <source>
        <dbReference type="Proteomes" id="UP000271098"/>
    </source>
</evidence>
<dbReference type="EMBL" id="UYRT01034506">
    <property type="protein sequence ID" value="VDK78725.1"/>
    <property type="molecule type" value="Genomic_DNA"/>
</dbReference>
<accession>A0A183DMD3</accession>
<reference evidence="1 2" key="2">
    <citation type="submission" date="2018-11" db="EMBL/GenBank/DDBJ databases">
        <authorList>
            <consortium name="Pathogen Informatics"/>
        </authorList>
    </citation>
    <scope>NUCLEOTIDE SEQUENCE [LARGE SCALE GENOMIC DNA]</scope>
</reference>
<gene>
    <name evidence="1" type="ORF">GPUH_LOCUS9877</name>
</gene>
<dbReference type="WBParaSite" id="GPUH_0000988501-mRNA-1">
    <property type="protein sequence ID" value="GPUH_0000988501-mRNA-1"/>
    <property type="gene ID" value="GPUH_0000988501"/>
</dbReference>
<evidence type="ECO:0000313" key="3">
    <source>
        <dbReference type="WBParaSite" id="GPUH_0000988501-mRNA-1"/>
    </source>
</evidence>
<proteinExistence type="predicted"/>
<protein>
    <submittedName>
        <fullName evidence="3">SH3 domain-containing protein</fullName>
    </submittedName>
</protein>
<organism evidence="3">
    <name type="scientific">Gongylonema pulchrum</name>
    <dbReference type="NCBI Taxonomy" id="637853"/>
    <lineage>
        <taxon>Eukaryota</taxon>
        <taxon>Metazoa</taxon>
        <taxon>Ecdysozoa</taxon>
        <taxon>Nematoda</taxon>
        <taxon>Chromadorea</taxon>
        <taxon>Rhabditida</taxon>
        <taxon>Spirurina</taxon>
        <taxon>Spiruromorpha</taxon>
        <taxon>Spiruroidea</taxon>
        <taxon>Gongylonematidae</taxon>
        <taxon>Gongylonema</taxon>
    </lineage>
</organism>
<dbReference type="Proteomes" id="UP000271098">
    <property type="component" value="Unassembled WGS sequence"/>
</dbReference>
<sequence length="109" mass="12513">MEFSDKNRSLIFIDDDRPKKFVRNEKWDESILAWADEKLPHVDITFPACCTLEGYLSQHTKNFKKVAGMFPEIYICDGTDEHAVRSCAGQMDAYFCVQMVPTENGSIAR</sequence>
<name>A0A183DMD3_9BILA</name>